<dbReference type="InterPro" id="IPR003661">
    <property type="entry name" value="HisK_dim/P_dom"/>
</dbReference>
<name>A0A3N7HKI5_9BURK</name>
<dbReference type="RefSeq" id="WP_124542817.1">
    <property type="nucleotide sequence ID" value="NZ_QUSW01000007.1"/>
</dbReference>
<evidence type="ECO:0000256" key="5">
    <source>
        <dbReference type="ARBA" id="ARBA00022741"/>
    </source>
</evidence>
<dbReference type="SUPFAM" id="SSF55874">
    <property type="entry name" value="ATPase domain of HSP90 chaperone/DNA topoisomerase II/histidine kinase"/>
    <property type="match status" value="1"/>
</dbReference>
<evidence type="ECO:0000256" key="4">
    <source>
        <dbReference type="ARBA" id="ARBA00022679"/>
    </source>
</evidence>
<dbReference type="InterPro" id="IPR000700">
    <property type="entry name" value="PAS-assoc_C"/>
</dbReference>
<dbReference type="CDD" id="cd00130">
    <property type="entry name" value="PAS"/>
    <property type="match status" value="1"/>
</dbReference>
<dbReference type="InterPro" id="IPR036097">
    <property type="entry name" value="HisK_dim/P_sf"/>
</dbReference>
<reference evidence="14 15" key="2">
    <citation type="submission" date="2018-12" db="EMBL/GenBank/DDBJ databases">
        <title>Rhizobacter gummiphilus sp. nov., a rubber-degrading bacterium isolated from the soil of a botanical garden in Japan.</title>
        <authorList>
            <person name="Shunsuke S.S."/>
        </authorList>
    </citation>
    <scope>NUCLEOTIDE SEQUENCE [LARGE SCALE GENOMIC DNA]</scope>
    <source>
        <strain evidence="14 15">S-16</strain>
    </source>
</reference>
<keyword evidence="10" id="KW-0472">Membrane</keyword>
<dbReference type="InterPro" id="IPR036890">
    <property type="entry name" value="HATPase_C_sf"/>
</dbReference>
<dbReference type="PROSITE" id="PS50113">
    <property type="entry name" value="PAC"/>
    <property type="match status" value="1"/>
</dbReference>
<evidence type="ECO:0000256" key="7">
    <source>
        <dbReference type="ARBA" id="ARBA00022840"/>
    </source>
</evidence>
<dbReference type="PRINTS" id="PR00344">
    <property type="entry name" value="BCTRLSENSOR"/>
</dbReference>
<evidence type="ECO:0000313" key="15">
    <source>
        <dbReference type="Proteomes" id="UP000267464"/>
    </source>
</evidence>
<dbReference type="NCBIfam" id="TIGR00229">
    <property type="entry name" value="sensory_box"/>
    <property type="match status" value="1"/>
</dbReference>
<sequence>MSAPTAAPAVPDLPTTPRSRTRRALLWGALMALLVIAQSMLVWLTVNYESSRAQEQVDATSSGVATDVKQALSRDLQSLQALLWNDPSSQQWRSDTGVLLRAHREIVRVERRDTVHNITEAVDSPYQGPLFTRIRREDMDLDTEVACQTAVRQAGPVYSRSYFVPLPGGLGIEVMDVCLPVTHEGRLSGFMAATFALSGVLSEAVGPEVLRRHELSFVEGDGTRLARVGLMRGAGVYISERLVDLPGLTLQLRLDSAVGRPQFIPNLTVALVLGLSLALGAVVVLLVRDVRKRASAERALAESLAFRKAMEDSLVTGLRARDLQGRVTYVNPAFCKMVGFSVAEMIGQTTPPYWPPDLVEEYSKRQAFRLNADQPGEEARQSAAREGYETTFMRKNGERFAVLIFEAPLVDGQGRQTGWMSAVLDVSDQRRIEEISRQQQERLQATARLATVGEMASLLSHELNQPLAAIASYATGSLNLMQDPQWDADTPAMLKQAAERIAEQAERAGRVIKSVHDFVRRREQSHEAMRSDLLIDAVLPLVRLQARKSGTRVEVDMPIPPPRVVCDRTMVEQVLLNLTRNGIQAMEGATVPVAKRELVIRVRQNHPRWVTFSVCDHGPGVSAEAAERLFQPFFTTRREGMGLGLSLCRTVIEQHGGALDFTRLGSDAEGGTGASTEFRFTLPADTPDRRGQAERSAHPADAASTPTP</sequence>
<comment type="caution">
    <text evidence="14">The sequence shown here is derived from an EMBL/GenBank/DDBJ whole genome shotgun (WGS) entry which is preliminary data.</text>
</comment>
<feature type="domain" description="PAS" evidence="12">
    <location>
        <begin position="302"/>
        <end position="349"/>
    </location>
</feature>
<dbReference type="Pfam" id="PF00512">
    <property type="entry name" value="HisKA"/>
    <property type="match status" value="1"/>
</dbReference>
<dbReference type="PANTHER" id="PTHR43065:SF46">
    <property type="entry name" value="C4-DICARBOXYLATE TRANSPORT SENSOR PROTEIN DCTB"/>
    <property type="match status" value="1"/>
</dbReference>
<dbReference type="AlphaFoldDB" id="A0A3N7HKI5"/>
<keyword evidence="8" id="KW-0902">Two-component regulatory system</keyword>
<proteinExistence type="predicted"/>
<evidence type="ECO:0000313" key="14">
    <source>
        <dbReference type="EMBL" id="RQP22594.1"/>
    </source>
</evidence>
<evidence type="ECO:0000259" key="13">
    <source>
        <dbReference type="PROSITE" id="PS50113"/>
    </source>
</evidence>
<feature type="domain" description="Histidine kinase" evidence="11">
    <location>
        <begin position="458"/>
        <end position="686"/>
    </location>
</feature>
<dbReference type="InterPro" id="IPR004358">
    <property type="entry name" value="Sig_transdc_His_kin-like_C"/>
</dbReference>
<dbReference type="InterPro" id="IPR000014">
    <property type="entry name" value="PAS"/>
</dbReference>
<feature type="region of interest" description="Disordered" evidence="9">
    <location>
        <begin position="670"/>
        <end position="708"/>
    </location>
</feature>
<organism evidence="14 15">
    <name type="scientific">Piscinibacter terrae</name>
    <dbReference type="NCBI Taxonomy" id="2496871"/>
    <lineage>
        <taxon>Bacteria</taxon>
        <taxon>Pseudomonadati</taxon>
        <taxon>Pseudomonadota</taxon>
        <taxon>Betaproteobacteria</taxon>
        <taxon>Burkholderiales</taxon>
        <taxon>Sphaerotilaceae</taxon>
        <taxon>Piscinibacter</taxon>
    </lineage>
</organism>
<dbReference type="Proteomes" id="UP000267464">
    <property type="component" value="Unassembled WGS sequence"/>
</dbReference>
<dbReference type="GO" id="GO:0000155">
    <property type="term" value="F:phosphorelay sensor kinase activity"/>
    <property type="evidence" value="ECO:0007669"/>
    <property type="project" value="InterPro"/>
</dbReference>
<dbReference type="InterPro" id="IPR035965">
    <property type="entry name" value="PAS-like_dom_sf"/>
</dbReference>
<keyword evidence="4" id="KW-0808">Transferase</keyword>
<evidence type="ECO:0000256" key="10">
    <source>
        <dbReference type="SAM" id="Phobius"/>
    </source>
</evidence>
<keyword evidence="7" id="KW-0067">ATP-binding</keyword>
<dbReference type="PROSITE" id="PS50109">
    <property type="entry name" value="HIS_KIN"/>
    <property type="match status" value="1"/>
</dbReference>
<dbReference type="SMART" id="SM00387">
    <property type="entry name" value="HATPase_c"/>
    <property type="match status" value="1"/>
</dbReference>
<comment type="catalytic activity">
    <reaction evidence="1">
        <text>ATP + protein L-histidine = ADP + protein N-phospho-L-histidine.</text>
        <dbReference type="EC" id="2.7.13.3"/>
    </reaction>
</comment>
<dbReference type="EC" id="2.7.13.3" evidence="2"/>
<evidence type="ECO:0000256" key="1">
    <source>
        <dbReference type="ARBA" id="ARBA00000085"/>
    </source>
</evidence>
<dbReference type="Gene3D" id="3.30.450.20">
    <property type="entry name" value="PAS domain"/>
    <property type="match status" value="1"/>
</dbReference>
<dbReference type="Gene3D" id="1.10.287.130">
    <property type="match status" value="1"/>
</dbReference>
<dbReference type="SUPFAM" id="SSF47384">
    <property type="entry name" value="Homodimeric domain of signal transducing histidine kinase"/>
    <property type="match status" value="1"/>
</dbReference>
<reference evidence="14 15" key="1">
    <citation type="submission" date="2018-08" db="EMBL/GenBank/DDBJ databases">
        <authorList>
            <person name="Khan S.A."/>
            <person name="Jeon C.O."/>
            <person name="Chun B.H."/>
            <person name="Jeong S.E."/>
        </authorList>
    </citation>
    <scope>NUCLEOTIDE SEQUENCE [LARGE SCALE GENOMIC DNA]</scope>
    <source>
        <strain evidence="14 15">S-16</strain>
    </source>
</reference>
<protein>
    <recommendedName>
        <fullName evidence="2">histidine kinase</fullName>
        <ecNumber evidence="2">2.7.13.3</ecNumber>
    </recommendedName>
</protein>
<dbReference type="Pfam" id="PF00989">
    <property type="entry name" value="PAS"/>
    <property type="match status" value="1"/>
</dbReference>
<evidence type="ECO:0000256" key="9">
    <source>
        <dbReference type="SAM" id="MobiDB-lite"/>
    </source>
</evidence>
<feature type="transmembrane region" description="Helical" evidence="10">
    <location>
        <begin position="24"/>
        <end position="46"/>
    </location>
</feature>
<keyword evidence="10" id="KW-0812">Transmembrane</keyword>
<keyword evidence="3" id="KW-0597">Phosphoprotein</keyword>
<dbReference type="OrthoDB" id="1931120at2"/>
<dbReference type="GO" id="GO:0005524">
    <property type="term" value="F:ATP binding"/>
    <property type="evidence" value="ECO:0007669"/>
    <property type="project" value="UniProtKB-KW"/>
</dbReference>
<dbReference type="InterPro" id="IPR005467">
    <property type="entry name" value="His_kinase_dom"/>
</dbReference>
<evidence type="ECO:0000256" key="8">
    <source>
        <dbReference type="ARBA" id="ARBA00023012"/>
    </source>
</evidence>
<keyword evidence="6" id="KW-0418">Kinase</keyword>
<keyword evidence="10" id="KW-1133">Transmembrane helix</keyword>
<dbReference type="GO" id="GO:0006355">
    <property type="term" value="P:regulation of DNA-templated transcription"/>
    <property type="evidence" value="ECO:0007669"/>
    <property type="project" value="InterPro"/>
</dbReference>
<evidence type="ECO:0000259" key="12">
    <source>
        <dbReference type="PROSITE" id="PS50112"/>
    </source>
</evidence>
<feature type="compositionally biased region" description="Basic and acidic residues" evidence="9">
    <location>
        <begin position="686"/>
        <end position="698"/>
    </location>
</feature>
<evidence type="ECO:0000256" key="6">
    <source>
        <dbReference type="ARBA" id="ARBA00022777"/>
    </source>
</evidence>
<dbReference type="SMART" id="SM00091">
    <property type="entry name" value="PAS"/>
    <property type="match status" value="1"/>
</dbReference>
<dbReference type="SUPFAM" id="SSF55785">
    <property type="entry name" value="PYP-like sensor domain (PAS domain)"/>
    <property type="match status" value="1"/>
</dbReference>
<gene>
    <name evidence="14" type="ORF">DZC73_22180</name>
</gene>
<keyword evidence="15" id="KW-1185">Reference proteome</keyword>
<accession>A0A3N7HKI5</accession>
<dbReference type="InterPro" id="IPR013767">
    <property type="entry name" value="PAS_fold"/>
</dbReference>
<feature type="domain" description="PAC" evidence="13">
    <location>
        <begin position="386"/>
        <end position="438"/>
    </location>
</feature>
<evidence type="ECO:0000256" key="3">
    <source>
        <dbReference type="ARBA" id="ARBA00022553"/>
    </source>
</evidence>
<dbReference type="PANTHER" id="PTHR43065">
    <property type="entry name" value="SENSOR HISTIDINE KINASE"/>
    <property type="match status" value="1"/>
</dbReference>
<dbReference type="CDD" id="cd00082">
    <property type="entry name" value="HisKA"/>
    <property type="match status" value="1"/>
</dbReference>
<feature type="transmembrane region" description="Helical" evidence="10">
    <location>
        <begin position="263"/>
        <end position="287"/>
    </location>
</feature>
<dbReference type="Gene3D" id="3.30.565.10">
    <property type="entry name" value="Histidine kinase-like ATPase, C-terminal domain"/>
    <property type="match status" value="1"/>
</dbReference>
<evidence type="ECO:0000259" key="11">
    <source>
        <dbReference type="PROSITE" id="PS50109"/>
    </source>
</evidence>
<dbReference type="PROSITE" id="PS50112">
    <property type="entry name" value="PAS"/>
    <property type="match status" value="1"/>
</dbReference>
<dbReference type="InterPro" id="IPR003594">
    <property type="entry name" value="HATPase_dom"/>
</dbReference>
<keyword evidence="5" id="KW-0547">Nucleotide-binding</keyword>
<dbReference type="Pfam" id="PF02518">
    <property type="entry name" value="HATPase_c"/>
    <property type="match status" value="1"/>
</dbReference>
<dbReference type="SMART" id="SM00388">
    <property type="entry name" value="HisKA"/>
    <property type="match status" value="1"/>
</dbReference>
<dbReference type="EMBL" id="QUSW01000007">
    <property type="protein sequence ID" value="RQP22594.1"/>
    <property type="molecule type" value="Genomic_DNA"/>
</dbReference>
<evidence type="ECO:0000256" key="2">
    <source>
        <dbReference type="ARBA" id="ARBA00012438"/>
    </source>
</evidence>